<organism evidence="10">
    <name type="scientific">Schistocephalus solidus</name>
    <name type="common">Tapeworm</name>
    <dbReference type="NCBI Taxonomy" id="70667"/>
    <lineage>
        <taxon>Eukaryota</taxon>
        <taxon>Metazoa</taxon>
        <taxon>Spiralia</taxon>
        <taxon>Lophotrochozoa</taxon>
        <taxon>Platyhelminthes</taxon>
        <taxon>Cestoda</taxon>
        <taxon>Eucestoda</taxon>
        <taxon>Diphyllobothriidea</taxon>
        <taxon>Diphyllobothriidae</taxon>
        <taxon>Schistocephalus</taxon>
    </lineage>
</organism>
<keyword evidence="7 8" id="KW-0472">Membrane</keyword>
<dbReference type="InterPro" id="IPR003439">
    <property type="entry name" value="ABC_transporter-like_ATP-bd"/>
</dbReference>
<comment type="similarity">
    <text evidence="1">Belongs to the ABC transporter superfamily. ABCD family. Peroxisomal fatty acyl CoA transporter (TC 3.A.1.203) subfamily.</text>
</comment>
<evidence type="ECO:0000256" key="6">
    <source>
        <dbReference type="ARBA" id="ARBA00022989"/>
    </source>
</evidence>
<dbReference type="Gene3D" id="3.40.50.300">
    <property type="entry name" value="P-loop containing nucleotide triphosphate hydrolases"/>
    <property type="match status" value="1"/>
</dbReference>
<evidence type="ECO:0000256" key="3">
    <source>
        <dbReference type="ARBA" id="ARBA00022692"/>
    </source>
</evidence>
<dbReference type="GO" id="GO:0005324">
    <property type="term" value="F:long-chain fatty acid transmembrane transporter activity"/>
    <property type="evidence" value="ECO:0007669"/>
    <property type="project" value="TreeGrafter"/>
</dbReference>
<proteinExistence type="inferred from homology"/>
<sequence length="744" mass="83610">KNEIIQEDDSEKRRVNFGWKFFRSVCQLINIVFRPLCSRQVAYLGLLIIVGGLGKFEFISQFFLGEFVAYETGLLSSKFYGVLTTRDNSGYVKLVLYSILVIVCNTFSLAVRALIAGYLAVEMREIITNSIHALYFRANAYYVVINFLNVDNPDQRFVQDVDELCTSFTSLAPDLVLSPFLIVFYTYKTVERAGWLGPIAIVVFFIVFSILNRWTVPWVARSVFERERQEGYFRFLHAHLRLQSEQAAFSRASVPEYCVADCSLRRLLAAQQTWTIRSTVLSFVTKSADYFGALLVYFALGAAIFSGLYPTTDASELATIISETSFFFFYLINKFTVLLNMAKQASQISGLSQRLLTVLNHLVEMKSYQYPAPYLSLEDSRDFPRGDDSDNDSDLEDNDSIFGGQSAISSLSGDHGLKLASRTILMEVNRLTFHTPTTPFKLIVKDLSFSVRAGESLLITGPSGIGKTSLLRVLAGLWPTSSPQTSVDGLGEDTKVCISTPLRPSEIAYMPQRPYLPPVLPDILEYLLPESLILMEDLDESDRRALRLLHLLLFASNPPPKPHHEATLKKPCCLFSRCRPSHTHKDTEAPTTERWSTESVSNALKCLYEFRLIPGETVDKLTAILSRGVVPVVMDYRPAASLAGASDSNTKDASQIKDWRSTLSPGEQQRLALARLCYQQPPLVVLDEATSQLSEMDEISAYQSIANRKITMISVGHRGSLRRFHQHELQLGGQLGEWHLTQIE</sequence>
<feature type="transmembrane region" description="Helical" evidence="8">
    <location>
        <begin position="41"/>
        <end position="64"/>
    </location>
</feature>
<dbReference type="InterPro" id="IPR003593">
    <property type="entry name" value="AAA+_ATPase"/>
</dbReference>
<keyword evidence="5 10" id="KW-0067">ATP-binding</keyword>
<gene>
    <name evidence="10" type="primary">ABCD4</name>
    <name evidence="10" type="ORF">TR168249</name>
</gene>
<dbReference type="EMBL" id="GEEE01000765">
    <property type="protein sequence ID" value="JAP62460.1"/>
    <property type="molecule type" value="Transcribed_RNA"/>
</dbReference>
<dbReference type="PANTHER" id="PTHR11384">
    <property type="entry name" value="ATP-BINDING CASSETTE, SUB-FAMILY D MEMBER"/>
    <property type="match status" value="1"/>
</dbReference>
<feature type="transmembrane region" description="Helical" evidence="8">
    <location>
        <begin position="290"/>
        <end position="309"/>
    </location>
</feature>
<evidence type="ECO:0000256" key="2">
    <source>
        <dbReference type="ARBA" id="ARBA00022448"/>
    </source>
</evidence>
<feature type="transmembrane region" description="Helical" evidence="8">
    <location>
        <begin position="94"/>
        <end position="121"/>
    </location>
</feature>
<dbReference type="GO" id="GO:0005778">
    <property type="term" value="C:peroxisomal membrane"/>
    <property type="evidence" value="ECO:0007669"/>
    <property type="project" value="TreeGrafter"/>
</dbReference>
<dbReference type="AlphaFoldDB" id="A0A0V0J9X5"/>
<keyword evidence="4" id="KW-0547">Nucleotide-binding</keyword>
<feature type="domain" description="ABC transporter" evidence="9">
    <location>
        <begin position="426"/>
        <end position="743"/>
    </location>
</feature>
<dbReference type="SUPFAM" id="SSF52540">
    <property type="entry name" value="P-loop containing nucleoside triphosphate hydrolases"/>
    <property type="match status" value="1"/>
</dbReference>
<name>A0A0V0J9X5_SCHSO</name>
<feature type="transmembrane region" description="Helical" evidence="8">
    <location>
        <begin position="315"/>
        <end position="333"/>
    </location>
</feature>
<evidence type="ECO:0000259" key="9">
    <source>
        <dbReference type="PROSITE" id="PS50893"/>
    </source>
</evidence>
<dbReference type="InterPro" id="IPR027417">
    <property type="entry name" value="P-loop_NTPase"/>
</dbReference>
<evidence type="ECO:0000256" key="5">
    <source>
        <dbReference type="ARBA" id="ARBA00022840"/>
    </source>
</evidence>
<feature type="non-terminal residue" evidence="10">
    <location>
        <position position="1"/>
    </location>
</feature>
<dbReference type="PROSITE" id="PS50893">
    <property type="entry name" value="ABC_TRANSPORTER_2"/>
    <property type="match status" value="1"/>
</dbReference>
<dbReference type="InterPro" id="IPR011527">
    <property type="entry name" value="ABC1_TM_dom"/>
</dbReference>
<evidence type="ECO:0000256" key="1">
    <source>
        <dbReference type="ARBA" id="ARBA00008575"/>
    </source>
</evidence>
<dbReference type="GO" id="GO:0006635">
    <property type="term" value="P:fatty acid beta-oxidation"/>
    <property type="evidence" value="ECO:0007669"/>
    <property type="project" value="TreeGrafter"/>
</dbReference>
<evidence type="ECO:0000256" key="7">
    <source>
        <dbReference type="ARBA" id="ARBA00023136"/>
    </source>
</evidence>
<keyword evidence="3 8" id="KW-0812">Transmembrane</keyword>
<dbReference type="InterPro" id="IPR036640">
    <property type="entry name" value="ABC1_TM_sf"/>
</dbReference>
<keyword evidence="2" id="KW-0813">Transport</keyword>
<dbReference type="Pfam" id="PF00005">
    <property type="entry name" value="ABC_tran"/>
    <property type="match status" value="2"/>
</dbReference>
<dbReference type="SMART" id="SM00382">
    <property type="entry name" value="AAA"/>
    <property type="match status" value="1"/>
</dbReference>
<dbReference type="GO" id="GO:0042760">
    <property type="term" value="P:very long-chain fatty acid catabolic process"/>
    <property type="evidence" value="ECO:0007669"/>
    <property type="project" value="TreeGrafter"/>
</dbReference>
<feature type="transmembrane region" description="Helical" evidence="8">
    <location>
        <begin position="193"/>
        <end position="211"/>
    </location>
</feature>
<evidence type="ECO:0000256" key="4">
    <source>
        <dbReference type="ARBA" id="ARBA00022741"/>
    </source>
</evidence>
<protein>
    <submittedName>
        <fullName evidence="10">ATP-binding cassette sub-family D member 4</fullName>
    </submittedName>
</protein>
<dbReference type="GO" id="GO:0005524">
    <property type="term" value="F:ATP binding"/>
    <property type="evidence" value="ECO:0007669"/>
    <property type="project" value="UniProtKB-KW"/>
</dbReference>
<dbReference type="GO" id="GO:0015910">
    <property type="term" value="P:long-chain fatty acid import into peroxisome"/>
    <property type="evidence" value="ECO:0007669"/>
    <property type="project" value="TreeGrafter"/>
</dbReference>
<accession>A0A0V0J9X5</accession>
<dbReference type="GO" id="GO:0007031">
    <property type="term" value="P:peroxisome organization"/>
    <property type="evidence" value="ECO:0007669"/>
    <property type="project" value="TreeGrafter"/>
</dbReference>
<keyword evidence="6 8" id="KW-1133">Transmembrane helix</keyword>
<dbReference type="Pfam" id="PF06472">
    <property type="entry name" value="ABC_membrane_2"/>
    <property type="match status" value="1"/>
</dbReference>
<feature type="transmembrane region" description="Helical" evidence="8">
    <location>
        <begin position="164"/>
        <end position="187"/>
    </location>
</feature>
<dbReference type="SUPFAM" id="SSF90123">
    <property type="entry name" value="ABC transporter transmembrane region"/>
    <property type="match status" value="1"/>
</dbReference>
<dbReference type="PANTHER" id="PTHR11384:SF59">
    <property type="entry name" value="LYSOSOMAL COBALAMIN TRANSPORTER ABCD4"/>
    <property type="match status" value="1"/>
</dbReference>
<dbReference type="GO" id="GO:0140359">
    <property type="term" value="F:ABC-type transporter activity"/>
    <property type="evidence" value="ECO:0007669"/>
    <property type="project" value="InterPro"/>
</dbReference>
<evidence type="ECO:0000313" key="10">
    <source>
        <dbReference type="EMBL" id="JAP62460.1"/>
    </source>
</evidence>
<dbReference type="InterPro" id="IPR050835">
    <property type="entry name" value="ABC_transporter_sub-D"/>
</dbReference>
<reference evidence="10" key="1">
    <citation type="submission" date="2016-01" db="EMBL/GenBank/DDBJ databases">
        <title>Reference transcriptome for the parasite Schistocephalus solidus: insights into the molecular evolution of parasitism.</title>
        <authorList>
            <person name="Hebert F.O."/>
            <person name="Grambauer S."/>
            <person name="Barber I."/>
            <person name="Landry C.R."/>
            <person name="Aubin-Horth N."/>
        </authorList>
    </citation>
    <scope>NUCLEOTIDE SEQUENCE</scope>
</reference>
<dbReference type="GO" id="GO:0016887">
    <property type="term" value="F:ATP hydrolysis activity"/>
    <property type="evidence" value="ECO:0007669"/>
    <property type="project" value="InterPro"/>
</dbReference>
<evidence type="ECO:0000256" key="8">
    <source>
        <dbReference type="SAM" id="Phobius"/>
    </source>
</evidence>